<dbReference type="Proteomes" id="UP000077829">
    <property type="component" value="Chromosome"/>
</dbReference>
<gene>
    <name evidence="12" type="ORF">A7J50_3907</name>
</gene>
<feature type="transmembrane region" description="Helical" evidence="10">
    <location>
        <begin position="15"/>
        <end position="36"/>
    </location>
</feature>
<feature type="transmembrane region" description="Helical" evidence="10">
    <location>
        <begin position="198"/>
        <end position="217"/>
    </location>
</feature>
<dbReference type="SUPFAM" id="SSF58104">
    <property type="entry name" value="Methyl-accepting chemotaxis protein (MCP) signaling domain"/>
    <property type="match status" value="1"/>
</dbReference>
<dbReference type="InterPro" id="IPR004090">
    <property type="entry name" value="Chemotax_Me-accpt_rcpt"/>
</dbReference>
<evidence type="ECO:0000256" key="6">
    <source>
        <dbReference type="ARBA" id="ARBA00023136"/>
    </source>
</evidence>
<sequence length="551" mass="59080">MPSHTPRLSTRTSLYAGYASLLAFMLLIAAISLYALANSNKDFFLYVNGIDARTRLANTLNDAAAQRAIALRNIALNSNVTARGQQRGAIAANEQMVASSLAALRQAIDNHDDVSPKARELFSTIEQVESRYEPVAHTIAEHLFKGENDEALRMVSEQCTPLLAELTQAIGQYLRYTNQKADLQVSENDAHYLSQRNLLLVITALAILLAAVLGYVISRNLLRALGAEPSELNQLAQRVAQGDLRASERTIEPPQASIMAALLSMQENLRDMTKGINLSSQTVADSSQELSQSSLRNAESVAMAQGEVEQIVTAVHQMAATVQDVARNAESAASAASEADSAALYSQQKAKDAVNMIGELAETIEQSNMAMVRLKDETGNIGGVLEVIKSVADQTNLLALNAAIEAARAGEAGRGFAVVADEVRSLAKRTQKATSEIEGLIASLQKIADETSQHMQRCKRSSAQSVSGVSEAGDAVSTIVTMIERINGMNHQIAAAAEQQSTVAEQISRGIVTVSESAEQSAAAFRSAQQESEGLARTSVTLRENISRFQL</sequence>
<evidence type="ECO:0000256" key="2">
    <source>
        <dbReference type="ARBA" id="ARBA00022475"/>
    </source>
</evidence>
<dbReference type="CDD" id="cd19411">
    <property type="entry name" value="MCP2201-like_sensor"/>
    <property type="match status" value="1"/>
</dbReference>
<dbReference type="FunFam" id="1.10.287.950:FF:000001">
    <property type="entry name" value="Methyl-accepting chemotaxis sensory transducer"/>
    <property type="match status" value="1"/>
</dbReference>
<dbReference type="PATRIC" id="fig|219572.3.peg.4020"/>
<evidence type="ECO:0000256" key="7">
    <source>
        <dbReference type="ARBA" id="ARBA00023224"/>
    </source>
</evidence>
<keyword evidence="6 10" id="KW-0472">Membrane</keyword>
<comment type="subcellular location">
    <subcellularLocation>
        <location evidence="1">Cell membrane</location>
        <topology evidence="1">Multi-pass membrane protein</topology>
    </subcellularLocation>
</comment>
<dbReference type="EMBL" id="CP015600">
    <property type="protein sequence ID" value="ANF87272.1"/>
    <property type="molecule type" value="Genomic_DNA"/>
</dbReference>
<keyword evidence="3" id="KW-0488">Methylation</keyword>
<evidence type="ECO:0000256" key="9">
    <source>
        <dbReference type="PROSITE-ProRule" id="PRU00284"/>
    </source>
</evidence>
<evidence type="ECO:0000313" key="12">
    <source>
        <dbReference type="EMBL" id="ANF87272.1"/>
    </source>
</evidence>
<organism evidence="12 13">
    <name type="scientific">Pseudomonas antarctica</name>
    <dbReference type="NCBI Taxonomy" id="219572"/>
    <lineage>
        <taxon>Bacteria</taxon>
        <taxon>Pseudomonadati</taxon>
        <taxon>Pseudomonadota</taxon>
        <taxon>Gammaproteobacteria</taxon>
        <taxon>Pseudomonadales</taxon>
        <taxon>Pseudomonadaceae</taxon>
        <taxon>Pseudomonas</taxon>
    </lineage>
</organism>
<keyword evidence="7 9" id="KW-0807">Transducer</keyword>
<keyword evidence="4 10" id="KW-0812">Transmembrane</keyword>
<dbReference type="GO" id="GO:0005886">
    <property type="term" value="C:plasma membrane"/>
    <property type="evidence" value="ECO:0007669"/>
    <property type="project" value="UniProtKB-SubCell"/>
</dbReference>
<dbReference type="GO" id="GO:0007165">
    <property type="term" value="P:signal transduction"/>
    <property type="evidence" value="ECO:0007669"/>
    <property type="project" value="UniProtKB-KW"/>
</dbReference>
<evidence type="ECO:0000256" key="3">
    <source>
        <dbReference type="ARBA" id="ARBA00022481"/>
    </source>
</evidence>
<evidence type="ECO:0000256" key="8">
    <source>
        <dbReference type="ARBA" id="ARBA00029447"/>
    </source>
</evidence>
<dbReference type="SMART" id="SM00283">
    <property type="entry name" value="MA"/>
    <property type="match status" value="1"/>
</dbReference>
<dbReference type="Pfam" id="PF12729">
    <property type="entry name" value="4HB_MCP_1"/>
    <property type="match status" value="1"/>
</dbReference>
<reference evidence="12 13" key="1">
    <citation type="submission" date="2016-05" db="EMBL/GenBank/DDBJ databases">
        <title>Complete genome sequence of Pseudomonas antarctica PAMC 27494.</title>
        <authorList>
            <person name="Lee J."/>
        </authorList>
    </citation>
    <scope>NUCLEOTIDE SEQUENCE [LARGE SCALE GENOMIC DNA]</scope>
    <source>
        <strain evidence="12 13">PAMC 27494</strain>
    </source>
</reference>
<dbReference type="GO" id="GO:0006935">
    <property type="term" value="P:chemotaxis"/>
    <property type="evidence" value="ECO:0007669"/>
    <property type="project" value="InterPro"/>
</dbReference>
<dbReference type="GO" id="GO:0004888">
    <property type="term" value="F:transmembrane signaling receptor activity"/>
    <property type="evidence" value="ECO:0007669"/>
    <property type="project" value="InterPro"/>
</dbReference>
<evidence type="ECO:0000313" key="13">
    <source>
        <dbReference type="Proteomes" id="UP000077829"/>
    </source>
</evidence>
<protein>
    <submittedName>
        <fullName evidence="12">Chemotaxis protein</fullName>
    </submittedName>
</protein>
<dbReference type="PANTHER" id="PTHR32089:SF119">
    <property type="entry name" value="METHYL-ACCEPTING CHEMOTAXIS PROTEIN CTPL"/>
    <property type="match status" value="1"/>
</dbReference>
<dbReference type="InterPro" id="IPR024478">
    <property type="entry name" value="HlyB_4HB_MCP"/>
</dbReference>
<evidence type="ECO:0000256" key="10">
    <source>
        <dbReference type="SAM" id="Phobius"/>
    </source>
</evidence>
<evidence type="ECO:0000256" key="1">
    <source>
        <dbReference type="ARBA" id="ARBA00004651"/>
    </source>
</evidence>
<dbReference type="CDD" id="cd11386">
    <property type="entry name" value="MCP_signal"/>
    <property type="match status" value="1"/>
</dbReference>
<dbReference type="Pfam" id="PF00015">
    <property type="entry name" value="MCPsignal"/>
    <property type="match status" value="1"/>
</dbReference>
<dbReference type="Gene3D" id="1.10.287.950">
    <property type="entry name" value="Methyl-accepting chemotaxis protein"/>
    <property type="match status" value="1"/>
</dbReference>
<keyword evidence="2" id="KW-1003">Cell membrane</keyword>
<dbReference type="AlphaFoldDB" id="A0A172Z4K7"/>
<keyword evidence="5 10" id="KW-1133">Transmembrane helix</keyword>
<dbReference type="PRINTS" id="PR00260">
    <property type="entry name" value="CHEMTRNSDUCR"/>
</dbReference>
<comment type="similarity">
    <text evidence="8">Belongs to the methyl-accepting chemotaxis (MCP) protein family.</text>
</comment>
<dbReference type="InterPro" id="IPR047347">
    <property type="entry name" value="YvaQ-like_sensor"/>
</dbReference>
<name>A0A172Z4K7_9PSED</name>
<dbReference type="InterPro" id="IPR004089">
    <property type="entry name" value="MCPsignal_dom"/>
</dbReference>
<dbReference type="PROSITE" id="PS50111">
    <property type="entry name" value="CHEMOTAXIS_TRANSDUC_2"/>
    <property type="match status" value="1"/>
</dbReference>
<evidence type="ECO:0000256" key="5">
    <source>
        <dbReference type="ARBA" id="ARBA00022989"/>
    </source>
</evidence>
<dbReference type="RefSeq" id="WP_064453280.1">
    <property type="nucleotide sequence ID" value="NZ_CP015600.1"/>
</dbReference>
<dbReference type="PANTHER" id="PTHR32089">
    <property type="entry name" value="METHYL-ACCEPTING CHEMOTAXIS PROTEIN MCPB"/>
    <property type="match status" value="1"/>
</dbReference>
<evidence type="ECO:0000256" key="4">
    <source>
        <dbReference type="ARBA" id="ARBA00022692"/>
    </source>
</evidence>
<dbReference type="KEGG" id="panr:A7J50_3907"/>
<evidence type="ECO:0000259" key="11">
    <source>
        <dbReference type="PROSITE" id="PS50111"/>
    </source>
</evidence>
<accession>A0A172Z4K7</accession>
<feature type="domain" description="Methyl-accepting transducer" evidence="11">
    <location>
        <begin position="279"/>
        <end position="515"/>
    </location>
</feature>
<proteinExistence type="inferred from homology"/>
<dbReference type="STRING" id="219572.A7J50_3907"/>